<protein>
    <recommendedName>
        <fullName evidence="1">VWFA domain-containing protein</fullName>
    </recommendedName>
</protein>
<evidence type="ECO:0000313" key="2">
    <source>
        <dbReference type="EMBL" id="CAA6821143.1"/>
    </source>
</evidence>
<dbReference type="InterPro" id="IPR036465">
    <property type="entry name" value="vWFA_dom_sf"/>
</dbReference>
<organism evidence="2">
    <name type="scientific">uncultured Sulfurovum sp</name>
    <dbReference type="NCBI Taxonomy" id="269237"/>
    <lineage>
        <taxon>Bacteria</taxon>
        <taxon>Pseudomonadati</taxon>
        <taxon>Campylobacterota</taxon>
        <taxon>Epsilonproteobacteria</taxon>
        <taxon>Campylobacterales</taxon>
        <taxon>Sulfurovaceae</taxon>
        <taxon>Sulfurovum</taxon>
        <taxon>environmental samples</taxon>
    </lineage>
</organism>
<dbReference type="InterPro" id="IPR011392">
    <property type="entry name" value="Tellurite-R_TerY"/>
</dbReference>
<name>A0A6S6TXU8_9BACT</name>
<reference evidence="2" key="1">
    <citation type="submission" date="2020-01" db="EMBL/GenBank/DDBJ databases">
        <authorList>
            <person name="Meier V. D."/>
            <person name="Meier V D."/>
        </authorList>
    </citation>
    <scope>NUCLEOTIDE SEQUENCE</scope>
    <source>
        <strain evidence="2">HLG_WM_MAG_01</strain>
    </source>
</reference>
<dbReference type="SMART" id="SM00327">
    <property type="entry name" value="VWA"/>
    <property type="match status" value="1"/>
</dbReference>
<gene>
    <name evidence="2" type="ORF">HELGO_WM46562</name>
</gene>
<dbReference type="SUPFAM" id="SSF53300">
    <property type="entry name" value="vWA-like"/>
    <property type="match status" value="1"/>
</dbReference>
<evidence type="ECO:0000259" key="1">
    <source>
        <dbReference type="PROSITE" id="PS50234"/>
    </source>
</evidence>
<dbReference type="Pfam" id="PF00092">
    <property type="entry name" value="VWA"/>
    <property type="match status" value="1"/>
</dbReference>
<dbReference type="Gene3D" id="3.40.50.410">
    <property type="entry name" value="von Willebrand factor, type A domain"/>
    <property type="match status" value="1"/>
</dbReference>
<feature type="domain" description="VWFA" evidence="1">
    <location>
        <begin position="22"/>
        <end position="210"/>
    </location>
</feature>
<dbReference type="PIRSF" id="PIRSF020634">
    <property type="entry name" value="TerY_vWA"/>
    <property type="match status" value="1"/>
</dbReference>
<accession>A0A6S6TXU8</accession>
<dbReference type="AlphaFoldDB" id="A0A6S6TXU8"/>
<proteinExistence type="predicted"/>
<dbReference type="InterPro" id="IPR002035">
    <property type="entry name" value="VWF_A"/>
</dbReference>
<dbReference type="EMBL" id="CACVAS010000111">
    <property type="protein sequence ID" value="CAA6821143.1"/>
    <property type="molecule type" value="Genomic_DNA"/>
</dbReference>
<sequence>MAQDLMVLRQQDLVSNPTTRLPVCLCLDVSYSMSGNPIRELHKGVEYFFEAIKSDEIARYSVELSIVVFQSNATTILDFANIDRQRVPSLTADGMTSMGEGVNLALDILEQRKEEYSNKGVDYYQPWMVLMTDGYPTDDTSSAISRVNQLGNNKKLTLFPVAIGDDADINVLKDFSTMKQNAVLKVTSAEYFKSFFEWLSQSVAIVSQSVPGEKMTTPNPTEYNIEIEL</sequence>
<dbReference type="PROSITE" id="PS50234">
    <property type="entry name" value="VWFA"/>
    <property type="match status" value="1"/>
</dbReference>